<organism evidence="1 2">
    <name type="scientific">Sphingomonas gilva</name>
    <dbReference type="NCBI Taxonomy" id="2305907"/>
    <lineage>
        <taxon>Bacteria</taxon>
        <taxon>Pseudomonadati</taxon>
        <taxon>Pseudomonadota</taxon>
        <taxon>Alphaproteobacteria</taxon>
        <taxon>Sphingomonadales</taxon>
        <taxon>Sphingomonadaceae</taxon>
        <taxon>Sphingomonas</taxon>
    </lineage>
</organism>
<comment type="caution">
    <text evidence="1">The sequence shown here is derived from an EMBL/GenBank/DDBJ whole genome shotgun (WGS) entry which is preliminary data.</text>
</comment>
<reference evidence="1 2" key="1">
    <citation type="submission" date="2018-08" db="EMBL/GenBank/DDBJ databases">
        <title>The multiple taxonomic identification of Sphingomonas gilva.</title>
        <authorList>
            <person name="Zhu D."/>
            <person name="Zheng S."/>
        </authorList>
    </citation>
    <scope>NUCLEOTIDE SEQUENCE [LARGE SCALE GENOMIC DNA]</scope>
    <source>
        <strain evidence="1 2">ZDH117</strain>
    </source>
</reference>
<dbReference type="InterPro" id="IPR011660">
    <property type="entry name" value="VapB-like"/>
</dbReference>
<evidence type="ECO:0000313" key="2">
    <source>
        <dbReference type="Proteomes" id="UP000266693"/>
    </source>
</evidence>
<dbReference type="EMBL" id="QWLV01000002">
    <property type="protein sequence ID" value="RHW18065.1"/>
    <property type="molecule type" value="Genomic_DNA"/>
</dbReference>
<dbReference type="Pfam" id="PF07704">
    <property type="entry name" value="PSK_trans_fac"/>
    <property type="match status" value="1"/>
</dbReference>
<evidence type="ECO:0008006" key="3">
    <source>
        <dbReference type="Google" id="ProtNLM"/>
    </source>
</evidence>
<accession>A0A396S3T0</accession>
<evidence type="ECO:0000313" key="1">
    <source>
        <dbReference type="EMBL" id="RHW18065.1"/>
    </source>
</evidence>
<sequence length="61" mass="6552">MSHRKGRNMPDARINIKNPVAVALAHRLAALEGKSITATVCDALEDRAARLTSKVKKGAID</sequence>
<protein>
    <recommendedName>
        <fullName evidence="3">Transcription factor</fullName>
    </recommendedName>
</protein>
<proteinExistence type="predicted"/>
<gene>
    <name evidence="1" type="ORF">D1610_06100</name>
</gene>
<dbReference type="Proteomes" id="UP000266693">
    <property type="component" value="Unassembled WGS sequence"/>
</dbReference>
<name>A0A396S3T0_9SPHN</name>
<dbReference type="AlphaFoldDB" id="A0A396S3T0"/>
<keyword evidence="2" id="KW-1185">Reference proteome</keyword>